<name>A0AAN6PNU9_9PEZI</name>
<organism evidence="3 4">
    <name type="scientific">Parachaetomium inaequale</name>
    <dbReference type="NCBI Taxonomy" id="2588326"/>
    <lineage>
        <taxon>Eukaryota</taxon>
        <taxon>Fungi</taxon>
        <taxon>Dikarya</taxon>
        <taxon>Ascomycota</taxon>
        <taxon>Pezizomycotina</taxon>
        <taxon>Sordariomycetes</taxon>
        <taxon>Sordariomycetidae</taxon>
        <taxon>Sordariales</taxon>
        <taxon>Chaetomiaceae</taxon>
        <taxon>Parachaetomium</taxon>
    </lineage>
</organism>
<comment type="caution">
    <text evidence="3">The sequence shown here is derived from an EMBL/GenBank/DDBJ whole genome shotgun (WGS) entry which is preliminary data.</text>
</comment>
<protein>
    <submittedName>
        <fullName evidence="3">Uncharacterized protein</fullName>
    </submittedName>
</protein>
<feature type="region of interest" description="Disordered" evidence="1">
    <location>
        <begin position="305"/>
        <end position="325"/>
    </location>
</feature>
<accession>A0AAN6PNU9</accession>
<dbReference type="AlphaFoldDB" id="A0AAN6PNU9"/>
<evidence type="ECO:0000313" key="4">
    <source>
        <dbReference type="Proteomes" id="UP001303115"/>
    </source>
</evidence>
<evidence type="ECO:0000256" key="2">
    <source>
        <dbReference type="SAM" id="Phobius"/>
    </source>
</evidence>
<keyword evidence="2" id="KW-0812">Transmembrane</keyword>
<keyword evidence="2" id="KW-0472">Membrane</keyword>
<keyword evidence="4" id="KW-1185">Reference proteome</keyword>
<dbReference type="EMBL" id="MU854320">
    <property type="protein sequence ID" value="KAK4044252.1"/>
    <property type="molecule type" value="Genomic_DNA"/>
</dbReference>
<keyword evidence="2" id="KW-1133">Transmembrane helix</keyword>
<gene>
    <name evidence="3" type="ORF">C8A01DRAFT_42924</name>
</gene>
<feature type="region of interest" description="Disordered" evidence="1">
    <location>
        <begin position="244"/>
        <end position="284"/>
    </location>
</feature>
<reference evidence="4" key="1">
    <citation type="journal article" date="2023" name="Mol. Phylogenet. Evol.">
        <title>Genome-scale phylogeny and comparative genomics of the fungal order Sordariales.</title>
        <authorList>
            <person name="Hensen N."/>
            <person name="Bonometti L."/>
            <person name="Westerberg I."/>
            <person name="Brannstrom I.O."/>
            <person name="Guillou S."/>
            <person name="Cros-Aarteil S."/>
            <person name="Calhoun S."/>
            <person name="Haridas S."/>
            <person name="Kuo A."/>
            <person name="Mondo S."/>
            <person name="Pangilinan J."/>
            <person name="Riley R."/>
            <person name="LaButti K."/>
            <person name="Andreopoulos B."/>
            <person name="Lipzen A."/>
            <person name="Chen C."/>
            <person name="Yan M."/>
            <person name="Daum C."/>
            <person name="Ng V."/>
            <person name="Clum A."/>
            <person name="Steindorff A."/>
            <person name="Ohm R.A."/>
            <person name="Martin F."/>
            <person name="Silar P."/>
            <person name="Natvig D.O."/>
            <person name="Lalanne C."/>
            <person name="Gautier V."/>
            <person name="Ament-Velasquez S.L."/>
            <person name="Kruys A."/>
            <person name="Hutchinson M.I."/>
            <person name="Powell A.J."/>
            <person name="Barry K."/>
            <person name="Miller A.N."/>
            <person name="Grigoriev I.V."/>
            <person name="Debuchy R."/>
            <person name="Gladieux P."/>
            <person name="Hiltunen Thoren M."/>
            <person name="Johannesson H."/>
        </authorList>
    </citation>
    <scope>NUCLEOTIDE SEQUENCE [LARGE SCALE GENOMIC DNA]</scope>
    <source>
        <strain evidence="4">CBS 284.82</strain>
    </source>
</reference>
<feature type="region of interest" description="Disordered" evidence="1">
    <location>
        <begin position="203"/>
        <end position="228"/>
    </location>
</feature>
<evidence type="ECO:0000256" key="1">
    <source>
        <dbReference type="SAM" id="MobiDB-lite"/>
    </source>
</evidence>
<feature type="compositionally biased region" description="Basic residues" evidence="1">
    <location>
        <begin position="309"/>
        <end position="325"/>
    </location>
</feature>
<sequence>MGWDLSQWLALGRSVQLLGSLTAVASHGYLTVRVQGSRHGLSKEIMVLELVACLVLGYSILAIVVQHTGRRSKKTRWLTASIVCDVLLSAVLLGVVNVLARAGLPVHCAGMTRIDTKPGIYLEPGITTIGFSDESSGKRGELDALCEYEHPYYVVANALIFTYMFTITATVLRLFQTKYTKNTKVNELLESLERADDIRMKLMDSPSPLDESPRLNLPPPPSEGILTRNTSLRSNFTAATSVAASHTNPYGSPPIPRRPIAHTSLPRRAIPPTTSTSSRSANPGISSFAAIPLDATAEAALVADGMRHQPQHHQRHPSRDHHHAPFSRMPMLTEEDHHHHHDHHESADAALVSDGMRPGDHTLPPYHPGNRRMSGHGGDNEMRLSGYVKGQTRAQDMKDSGRY</sequence>
<feature type="transmembrane region" description="Helical" evidence="2">
    <location>
        <begin position="152"/>
        <end position="175"/>
    </location>
</feature>
<feature type="region of interest" description="Disordered" evidence="1">
    <location>
        <begin position="353"/>
        <end position="403"/>
    </location>
</feature>
<dbReference type="Proteomes" id="UP001303115">
    <property type="component" value="Unassembled WGS sequence"/>
</dbReference>
<feature type="transmembrane region" description="Helical" evidence="2">
    <location>
        <begin position="77"/>
        <end position="100"/>
    </location>
</feature>
<feature type="compositionally biased region" description="Polar residues" evidence="1">
    <location>
        <begin position="272"/>
        <end position="284"/>
    </location>
</feature>
<feature type="transmembrane region" description="Helical" evidence="2">
    <location>
        <begin position="45"/>
        <end position="65"/>
    </location>
</feature>
<proteinExistence type="predicted"/>
<evidence type="ECO:0000313" key="3">
    <source>
        <dbReference type="EMBL" id="KAK4044252.1"/>
    </source>
</evidence>